<sequence length="78" mass="8416">MLRPNSLRMTVNSISLNSMSLMRSEKAIAGIPLTMDIFTSPSISSKSISSFSKIPSRFPSDEATPPPKSLSLKDIIGC</sequence>
<dbReference type="EMBL" id="CM017629">
    <property type="protein sequence ID" value="TYH60888.1"/>
    <property type="molecule type" value="Genomic_DNA"/>
</dbReference>
<evidence type="ECO:0000313" key="1">
    <source>
        <dbReference type="EMBL" id="TYH60888.1"/>
    </source>
</evidence>
<gene>
    <name evidence="1" type="ORF">ES332_D07G010700v1</name>
</gene>
<protein>
    <submittedName>
        <fullName evidence="1">Uncharacterized protein</fullName>
    </submittedName>
</protein>
<dbReference type="Proteomes" id="UP000322667">
    <property type="component" value="Chromosome D07"/>
</dbReference>
<dbReference type="AlphaFoldDB" id="A0A5D2K181"/>
<accession>A0A5D2K181</accession>
<name>A0A5D2K181_GOSTO</name>
<keyword evidence="2" id="KW-1185">Reference proteome</keyword>
<organism evidence="1 2">
    <name type="scientific">Gossypium tomentosum</name>
    <name type="common">Hawaiian cotton</name>
    <name type="synonym">Gossypium sandvicense</name>
    <dbReference type="NCBI Taxonomy" id="34277"/>
    <lineage>
        <taxon>Eukaryota</taxon>
        <taxon>Viridiplantae</taxon>
        <taxon>Streptophyta</taxon>
        <taxon>Embryophyta</taxon>
        <taxon>Tracheophyta</taxon>
        <taxon>Spermatophyta</taxon>
        <taxon>Magnoliopsida</taxon>
        <taxon>eudicotyledons</taxon>
        <taxon>Gunneridae</taxon>
        <taxon>Pentapetalae</taxon>
        <taxon>rosids</taxon>
        <taxon>malvids</taxon>
        <taxon>Malvales</taxon>
        <taxon>Malvaceae</taxon>
        <taxon>Malvoideae</taxon>
        <taxon>Gossypium</taxon>
    </lineage>
</organism>
<reference evidence="1 2" key="1">
    <citation type="submission" date="2019-07" db="EMBL/GenBank/DDBJ databases">
        <title>WGS assembly of Gossypium tomentosum.</title>
        <authorList>
            <person name="Chen Z.J."/>
            <person name="Sreedasyam A."/>
            <person name="Ando A."/>
            <person name="Song Q."/>
            <person name="De L."/>
            <person name="Hulse-Kemp A."/>
            <person name="Ding M."/>
            <person name="Ye W."/>
            <person name="Kirkbride R."/>
            <person name="Jenkins J."/>
            <person name="Plott C."/>
            <person name="Lovell J."/>
            <person name="Lin Y.-M."/>
            <person name="Vaughn R."/>
            <person name="Liu B."/>
            <person name="Li W."/>
            <person name="Simpson S."/>
            <person name="Scheffler B."/>
            <person name="Saski C."/>
            <person name="Grover C."/>
            <person name="Hu G."/>
            <person name="Conover J."/>
            <person name="Carlson J."/>
            <person name="Shu S."/>
            <person name="Boston L."/>
            <person name="Williams M."/>
            <person name="Peterson D."/>
            <person name="Mcgee K."/>
            <person name="Jones D."/>
            <person name="Wendel J."/>
            <person name="Stelly D."/>
            <person name="Grimwood J."/>
            <person name="Schmutz J."/>
        </authorList>
    </citation>
    <scope>NUCLEOTIDE SEQUENCE [LARGE SCALE GENOMIC DNA]</scope>
    <source>
        <strain evidence="1">7179.01</strain>
    </source>
</reference>
<proteinExistence type="predicted"/>
<evidence type="ECO:0000313" key="2">
    <source>
        <dbReference type="Proteomes" id="UP000322667"/>
    </source>
</evidence>